<gene>
    <name evidence="11" type="ORF">FXF65_16290</name>
</gene>
<dbReference type="EC" id="1.1.1.1" evidence="3"/>
<dbReference type="InterPro" id="IPR036291">
    <property type="entry name" value="NAD(P)-bd_dom_sf"/>
</dbReference>
<evidence type="ECO:0000256" key="9">
    <source>
        <dbReference type="RuleBase" id="RU361277"/>
    </source>
</evidence>
<evidence type="ECO:0000256" key="8">
    <source>
        <dbReference type="ARBA" id="ARBA00049243"/>
    </source>
</evidence>
<dbReference type="Pfam" id="PF00107">
    <property type="entry name" value="ADH_zinc_N"/>
    <property type="match status" value="1"/>
</dbReference>
<evidence type="ECO:0000259" key="10">
    <source>
        <dbReference type="SMART" id="SM00829"/>
    </source>
</evidence>
<comment type="caution">
    <text evidence="11">The sequence shown here is derived from an EMBL/GenBank/DDBJ whole genome shotgun (WGS) entry which is preliminary data.</text>
</comment>
<dbReference type="Gene3D" id="3.90.180.10">
    <property type="entry name" value="Medium-chain alcohol dehydrogenases, catalytic domain"/>
    <property type="match status" value="1"/>
</dbReference>
<accession>A0A5D0UBG1</accession>
<dbReference type="GO" id="GO:0004022">
    <property type="term" value="F:alcohol dehydrogenase (NAD+) activity"/>
    <property type="evidence" value="ECO:0007669"/>
    <property type="project" value="UniProtKB-EC"/>
</dbReference>
<dbReference type="EMBL" id="VSFF01000006">
    <property type="protein sequence ID" value="TYC14419.1"/>
    <property type="molecule type" value="Genomic_DNA"/>
</dbReference>
<sequence>MGPRRRSRPNERRVMKAVVAERTGPPSVMKWTDAEPPSPAPDECVVKVEACGACMHEVLVRRGDRIQGTGFPIIPGHEVVGEVVEIGAAVVDFAVGDRVVSNQRQRVCGKCRECRSGRETRCPRKVFLGDIGMNGGYAELVAVSDGSLVKVPPGVTSPDVAVASCAIGTQLNALRDVAHLELGETVLVTGAGGGVGLHAIQLAKASGARVVAQTTSPGKVEAVREAGADEIVLVERGADYSKEVLDVTDGRGCDIVLENVGAVSFLSSVKTLALHGRLVLVGEVQQSPPPVEANLVGWRNRDISIRSAASTTKRQLEDVLTLLERGLVTPVVTETLPMSEAPRAHEILESGSATGRILLIPDSAG</sequence>
<dbReference type="InterPro" id="IPR013154">
    <property type="entry name" value="ADH-like_N"/>
</dbReference>
<dbReference type="PROSITE" id="PS00059">
    <property type="entry name" value="ADH_ZINC"/>
    <property type="match status" value="1"/>
</dbReference>
<proteinExistence type="inferred from homology"/>
<evidence type="ECO:0000256" key="5">
    <source>
        <dbReference type="ARBA" id="ARBA00022833"/>
    </source>
</evidence>
<keyword evidence="6" id="KW-0560">Oxidoreductase</keyword>
<evidence type="ECO:0000256" key="2">
    <source>
        <dbReference type="ARBA" id="ARBA00008072"/>
    </source>
</evidence>
<dbReference type="InterPro" id="IPR011032">
    <property type="entry name" value="GroES-like_sf"/>
</dbReference>
<name>A0A5D0UBG1_9ACTN</name>
<keyword evidence="5 9" id="KW-0862">Zinc</keyword>
<dbReference type="PANTHER" id="PTHR42940:SF8">
    <property type="entry name" value="VACUOLAR PROTEIN SORTING-ASSOCIATED PROTEIN 11"/>
    <property type="match status" value="1"/>
</dbReference>
<dbReference type="OrthoDB" id="9797931at2"/>
<dbReference type="Proteomes" id="UP000322634">
    <property type="component" value="Unassembled WGS sequence"/>
</dbReference>
<dbReference type="GO" id="GO:0005737">
    <property type="term" value="C:cytoplasm"/>
    <property type="evidence" value="ECO:0007669"/>
    <property type="project" value="TreeGrafter"/>
</dbReference>
<dbReference type="InterPro" id="IPR002328">
    <property type="entry name" value="ADH_Zn_CS"/>
</dbReference>
<comment type="catalytic activity">
    <reaction evidence="8">
        <text>a primary alcohol + NAD(+) = an aldehyde + NADH + H(+)</text>
        <dbReference type="Rhea" id="RHEA:10736"/>
        <dbReference type="ChEBI" id="CHEBI:15378"/>
        <dbReference type="ChEBI" id="CHEBI:15734"/>
        <dbReference type="ChEBI" id="CHEBI:17478"/>
        <dbReference type="ChEBI" id="CHEBI:57540"/>
        <dbReference type="ChEBI" id="CHEBI:57945"/>
        <dbReference type="EC" id="1.1.1.1"/>
    </reaction>
</comment>
<comment type="cofactor">
    <cofactor evidence="1 9">
        <name>Zn(2+)</name>
        <dbReference type="ChEBI" id="CHEBI:29105"/>
    </cofactor>
</comment>
<keyword evidence="4 9" id="KW-0479">Metal-binding</keyword>
<protein>
    <recommendedName>
        <fullName evidence="3">alcohol dehydrogenase</fullName>
        <ecNumber evidence="3">1.1.1.1</ecNumber>
    </recommendedName>
</protein>
<evidence type="ECO:0000256" key="6">
    <source>
        <dbReference type="ARBA" id="ARBA00023002"/>
    </source>
</evidence>
<dbReference type="InterPro" id="IPR020843">
    <property type="entry name" value="ER"/>
</dbReference>
<evidence type="ECO:0000256" key="4">
    <source>
        <dbReference type="ARBA" id="ARBA00022723"/>
    </source>
</evidence>
<reference evidence="11 12" key="1">
    <citation type="submission" date="2019-08" db="EMBL/GenBank/DDBJ databases">
        <title>Actinomadura sp. nov. CYP1-5 isolated from mountain soil.</title>
        <authorList>
            <person name="Songsumanus A."/>
            <person name="Kuncharoen N."/>
            <person name="Kudo T."/>
            <person name="Yuki M."/>
            <person name="Igarashi Y."/>
            <person name="Tanasupawat S."/>
        </authorList>
    </citation>
    <scope>NUCLEOTIDE SEQUENCE [LARGE SCALE GENOMIC DNA]</scope>
    <source>
        <strain evidence="11 12">GKU157</strain>
    </source>
</reference>
<evidence type="ECO:0000256" key="7">
    <source>
        <dbReference type="ARBA" id="ARBA00049164"/>
    </source>
</evidence>
<evidence type="ECO:0000313" key="11">
    <source>
        <dbReference type="EMBL" id="TYC14419.1"/>
    </source>
</evidence>
<dbReference type="SUPFAM" id="SSF51735">
    <property type="entry name" value="NAD(P)-binding Rossmann-fold domains"/>
    <property type="match status" value="1"/>
</dbReference>
<dbReference type="PROSITE" id="PS01162">
    <property type="entry name" value="QOR_ZETA_CRYSTAL"/>
    <property type="match status" value="1"/>
</dbReference>
<keyword evidence="12" id="KW-1185">Reference proteome</keyword>
<evidence type="ECO:0000256" key="1">
    <source>
        <dbReference type="ARBA" id="ARBA00001947"/>
    </source>
</evidence>
<dbReference type="GO" id="GO:0008270">
    <property type="term" value="F:zinc ion binding"/>
    <property type="evidence" value="ECO:0007669"/>
    <property type="project" value="InterPro"/>
</dbReference>
<comment type="similarity">
    <text evidence="2 9">Belongs to the zinc-containing alcohol dehydrogenase family.</text>
</comment>
<dbReference type="SMART" id="SM00829">
    <property type="entry name" value="PKS_ER"/>
    <property type="match status" value="1"/>
</dbReference>
<dbReference type="InterPro" id="IPR002364">
    <property type="entry name" value="Quin_OxRdtase/zeta-crystal_CS"/>
</dbReference>
<dbReference type="Pfam" id="PF08240">
    <property type="entry name" value="ADH_N"/>
    <property type="match status" value="1"/>
</dbReference>
<dbReference type="SUPFAM" id="SSF50129">
    <property type="entry name" value="GroES-like"/>
    <property type="match status" value="1"/>
</dbReference>
<comment type="catalytic activity">
    <reaction evidence="7">
        <text>a secondary alcohol + NAD(+) = a ketone + NADH + H(+)</text>
        <dbReference type="Rhea" id="RHEA:10740"/>
        <dbReference type="ChEBI" id="CHEBI:15378"/>
        <dbReference type="ChEBI" id="CHEBI:17087"/>
        <dbReference type="ChEBI" id="CHEBI:35681"/>
        <dbReference type="ChEBI" id="CHEBI:57540"/>
        <dbReference type="ChEBI" id="CHEBI:57945"/>
        <dbReference type="EC" id="1.1.1.1"/>
    </reaction>
</comment>
<organism evidence="11 12">
    <name type="scientific">Actinomadura syzygii</name>
    <dbReference type="NCBI Taxonomy" id="1427538"/>
    <lineage>
        <taxon>Bacteria</taxon>
        <taxon>Bacillati</taxon>
        <taxon>Actinomycetota</taxon>
        <taxon>Actinomycetes</taxon>
        <taxon>Streptosporangiales</taxon>
        <taxon>Thermomonosporaceae</taxon>
        <taxon>Actinomadura</taxon>
    </lineage>
</organism>
<dbReference type="AlphaFoldDB" id="A0A5D0UBG1"/>
<dbReference type="InterPro" id="IPR013149">
    <property type="entry name" value="ADH-like_C"/>
</dbReference>
<dbReference type="PANTHER" id="PTHR42940">
    <property type="entry name" value="ALCOHOL DEHYDROGENASE 1-RELATED"/>
    <property type="match status" value="1"/>
</dbReference>
<evidence type="ECO:0000313" key="12">
    <source>
        <dbReference type="Proteomes" id="UP000322634"/>
    </source>
</evidence>
<evidence type="ECO:0000256" key="3">
    <source>
        <dbReference type="ARBA" id="ARBA00013190"/>
    </source>
</evidence>
<feature type="domain" description="Enoyl reductase (ER)" evidence="10">
    <location>
        <begin position="24"/>
        <end position="359"/>
    </location>
</feature>